<proteinExistence type="predicted"/>
<dbReference type="Gene3D" id="3.40.190.120">
    <property type="entry name" value="Osmoprotection protein (prox), domain 2"/>
    <property type="match status" value="1"/>
</dbReference>
<protein>
    <submittedName>
        <fullName evidence="3">ABC transporter substrate-binding protein</fullName>
    </submittedName>
</protein>
<dbReference type="Pfam" id="PF04069">
    <property type="entry name" value="OpuAC"/>
    <property type="match status" value="1"/>
</dbReference>
<dbReference type="Proteomes" id="UP000787635">
    <property type="component" value="Unassembled WGS sequence"/>
</dbReference>
<name>A0ABX1EDA7_9PROT</name>
<evidence type="ECO:0000313" key="3">
    <source>
        <dbReference type="EMBL" id="NKC32875.1"/>
    </source>
</evidence>
<dbReference type="Gene3D" id="3.40.190.10">
    <property type="entry name" value="Periplasmic binding protein-like II"/>
    <property type="match status" value="1"/>
</dbReference>
<keyword evidence="4" id="KW-1185">Reference proteome</keyword>
<evidence type="ECO:0000256" key="1">
    <source>
        <dbReference type="SAM" id="SignalP"/>
    </source>
</evidence>
<gene>
    <name evidence="3" type="ORF">HEQ75_18565</name>
</gene>
<dbReference type="EMBL" id="JAAVNE010000033">
    <property type="protein sequence ID" value="NKC32875.1"/>
    <property type="molecule type" value="Genomic_DNA"/>
</dbReference>
<organism evidence="3 4">
    <name type="scientific">Falsiroseomonas selenitidurans</name>
    <dbReference type="NCBI Taxonomy" id="2716335"/>
    <lineage>
        <taxon>Bacteria</taxon>
        <taxon>Pseudomonadati</taxon>
        <taxon>Pseudomonadota</taxon>
        <taxon>Alphaproteobacteria</taxon>
        <taxon>Acetobacterales</taxon>
        <taxon>Roseomonadaceae</taxon>
        <taxon>Falsiroseomonas</taxon>
    </lineage>
</organism>
<feature type="signal peptide" evidence="1">
    <location>
        <begin position="1"/>
        <end position="19"/>
    </location>
</feature>
<evidence type="ECO:0000259" key="2">
    <source>
        <dbReference type="Pfam" id="PF04069"/>
    </source>
</evidence>
<keyword evidence="1" id="KW-0732">Signal</keyword>
<accession>A0ABX1EDA7</accession>
<comment type="caution">
    <text evidence="3">The sequence shown here is derived from an EMBL/GenBank/DDBJ whole genome shotgun (WGS) entry which is preliminary data.</text>
</comment>
<evidence type="ECO:0000313" key="4">
    <source>
        <dbReference type="Proteomes" id="UP000787635"/>
    </source>
</evidence>
<dbReference type="SUPFAM" id="SSF53850">
    <property type="entry name" value="Periplasmic binding protein-like II"/>
    <property type="match status" value="1"/>
</dbReference>
<reference evidence="3 4" key="1">
    <citation type="submission" date="2020-03" db="EMBL/GenBank/DDBJ databases">
        <title>Roseomonas selenitidurans sp. nov. isolated from urban soil.</title>
        <authorList>
            <person name="Liu H."/>
        </authorList>
    </citation>
    <scope>NUCLEOTIDE SEQUENCE [LARGE SCALE GENOMIC DNA]</scope>
    <source>
        <strain evidence="3 4">BU-1</strain>
    </source>
</reference>
<feature type="chain" id="PRO_5047465357" evidence="1">
    <location>
        <begin position="20"/>
        <end position="310"/>
    </location>
</feature>
<dbReference type="InterPro" id="IPR007210">
    <property type="entry name" value="ABC_Gly_betaine_transp_sub-bd"/>
</dbReference>
<sequence>MAAGMIGRRGLVAMPFALAAAGWIRGAAAQAARPVVVSSKIDTEGALLGNLVVAALRAAGIPVEPRLALGPTRIVRTALLAGEIDLYPEYTGNGAFFFNRAEDPAFRNGQSAHELVARLDREANNLVWLPRAEANNTWAIALRGDLARAGNLATMEDFAKAAEAGTLRLAASAEFVESPAALASFERTYGFRFPRDRIVVLPGGDTAVTMRAAAQRISGVNAAMVYGTDGAIAALDLVVMRDTKGAQIVYEPAAVVRAPVLAAHPGIAPALAPVFASLTLEKLQQLNAQIAVEGRTAAAVAQAHFRSLGG</sequence>
<feature type="domain" description="ABC-type glycine betaine transport system substrate-binding" evidence="2">
    <location>
        <begin position="34"/>
        <end position="304"/>
    </location>
</feature>